<dbReference type="Proteomes" id="UP000751190">
    <property type="component" value="Unassembled WGS sequence"/>
</dbReference>
<feature type="region of interest" description="Disordered" evidence="2">
    <location>
        <begin position="301"/>
        <end position="321"/>
    </location>
</feature>
<organism evidence="3 4">
    <name type="scientific">Diacronema lutheri</name>
    <name type="common">Unicellular marine alga</name>
    <name type="synonym">Monochrysis lutheri</name>
    <dbReference type="NCBI Taxonomy" id="2081491"/>
    <lineage>
        <taxon>Eukaryota</taxon>
        <taxon>Haptista</taxon>
        <taxon>Haptophyta</taxon>
        <taxon>Pavlovophyceae</taxon>
        <taxon>Pavlovales</taxon>
        <taxon>Pavlovaceae</taxon>
        <taxon>Diacronema</taxon>
    </lineage>
</organism>
<keyword evidence="1" id="KW-0175">Coiled coil</keyword>
<keyword evidence="4" id="KW-1185">Reference proteome</keyword>
<proteinExistence type="predicted"/>
<feature type="compositionally biased region" description="Low complexity" evidence="2">
    <location>
        <begin position="312"/>
        <end position="321"/>
    </location>
</feature>
<gene>
    <name evidence="3" type="ORF">KFE25_013798</name>
</gene>
<feature type="coiled-coil region" evidence="1">
    <location>
        <begin position="208"/>
        <end position="242"/>
    </location>
</feature>
<comment type="caution">
    <text evidence="3">The sequence shown here is derived from an EMBL/GenBank/DDBJ whole genome shotgun (WGS) entry which is preliminary data.</text>
</comment>
<evidence type="ECO:0000313" key="4">
    <source>
        <dbReference type="Proteomes" id="UP000751190"/>
    </source>
</evidence>
<accession>A0A8J5Y034</accession>
<protein>
    <submittedName>
        <fullName evidence="3">Uncharacterized protein</fullName>
    </submittedName>
</protein>
<evidence type="ECO:0000256" key="2">
    <source>
        <dbReference type="SAM" id="MobiDB-lite"/>
    </source>
</evidence>
<reference evidence="3" key="1">
    <citation type="submission" date="2021-05" db="EMBL/GenBank/DDBJ databases">
        <title>The genome of the haptophyte Pavlova lutheri (Diacronema luteri, Pavlovales) - a model for lipid biosynthesis in eukaryotic algae.</title>
        <authorList>
            <person name="Hulatt C.J."/>
            <person name="Posewitz M.C."/>
        </authorList>
    </citation>
    <scope>NUCLEOTIDE SEQUENCE</scope>
    <source>
        <strain evidence="3">NIVA-4/92</strain>
    </source>
</reference>
<feature type="compositionally biased region" description="Low complexity" evidence="2">
    <location>
        <begin position="68"/>
        <end position="83"/>
    </location>
</feature>
<evidence type="ECO:0000313" key="3">
    <source>
        <dbReference type="EMBL" id="KAG8468715.1"/>
    </source>
</evidence>
<dbReference type="AlphaFoldDB" id="A0A8J5Y034"/>
<dbReference type="EMBL" id="JAGTXO010000004">
    <property type="protein sequence ID" value="KAG8468715.1"/>
    <property type="molecule type" value="Genomic_DNA"/>
</dbReference>
<evidence type="ECO:0000256" key="1">
    <source>
        <dbReference type="SAM" id="Coils"/>
    </source>
</evidence>
<sequence>MFRTSSFGTGSAYAQCLKYVKTTSLGSGDPHAHSPAPLRAPSPVGVPAARGAMPPPSPRSGNHAGGLAPSWGAGAAEARAGSSPHAFNRHSTELALPTKANGLALASTSATHAHRPMHVSLSPSPQTTMPATEVARSVKAVTEEVARLRAQTDNLSRRQLDLECAAEAERADKHKRAADAHADAAAVVEFRLELRAVKVQIGAQQARIERQDEELTRTKARARDLEVELEKHKLKVQRLEEPPPPIDIFDLFGSDESDGELDSVTHEGDSAAGDEMTLAEPVPLVGHTAVIDLPRCLGTPDAERDAPLSPRAPAKGAGAAGAAGIYSPDRDFCRTDASRGYGAALAGEPVREQGTGCAQIVPALTELSLSKPDGAHSRAMRGGWSAPVVDVDGASARRGAVQTTASFGAACRRGPLFASAEPGADVGAENLFDHIMSSPAF</sequence>
<name>A0A8J5Y034_DIALT</name>
<feature type="region of interest" description="Disordered" evidence="2">
    <location>
        <begin position="25"/>
        <end position="85"/>
    </location>
</feature>